<keyword evidence="4" id="KW-0812">Transmembrane</keyword>
<organism evidence="9 10">
    <name type="scientific">Thalassococcus halodurans</name>
    <dbReference type="NCBI Taxonomy" id="373675"/>
    <lineage>
        <taxon>Bacteria</taxon>
        <taxon>Pseudomonadati</taxon>
        <taxon>Pseudomonadota</taxon>
        <taxon>Alphaproteobacteria</taxon>
        <taxon>Rhodobacterales</taxon>
        <taxon>Roseobacteraceae</taxon>
        <taxon>Thalassococcus</taxon>
    </lineage>
</organism>
<comment type="similarity">
    <text evidence="2">Belongs to the OmpP1/FadL family.</text>
</comment>
<feature type="signal peptide" evidence="8">
    <location>
        <begin position="1"/>
        <end position="20"/>
    </location>
</feature>
<name>A0A1H5WXJ8_9RHOB</name>
<evidence type="ECO:0000256" key="8">
    <source>
        <dbReference type="SAM" id="SignalP"/>
    </source>
</evidence>
<evidence type="ECO:0000256" key="2">
    <source>
        <dbReference type="ARBA" id="ARBA00008163"/>
    </source>
</evidence>
<gene>
    <name evidence="9" type="ORF">SAMN04488045_1634</name>
</gene>
<dbReference type="Gene3D" id="2.40.160.60">
    <property type="entry name" value="Outer membrane protein transport protein (OMPP1/FadL/TodX)"/>
    <property type="match status" value="1"/>
</dbReference>
<evidence type="ECO:0000313" key="9">
    <source>
        <dbReference type="EMBL" id="SEG04212.1"/>
    </source>
</evidence>
<dbReference type="SUPFAM" id="SSF56935">
    <property type="entry name" value="Porins"/>
    <property type="match status" value="1"/>
</dbReference>
<protein>
    <submittedName>
        <fullName evidence="9">Long-chain fatty acid transport protein</fullName>
    </submittedName>
</protein>
<dbReference type="GO" id="GO:0009279">
    <property type="term" value="C:cell outer membrane"/>
    <property type="evidence" value="ECO:0007669"/>
    <property type="project" value="UniProtKB-SubCell"/>
</dbReference>
<dbReference type="RefSeq" id="WP_103909952.1">
    <property type="nucleotide sequence ID" value="NZ_FNUZ01000002.1"/>
</dbReference>
<dbReference type="InterPro" id="IPR005017">
    <property type="entry name" value="OMPP1/FadL/TodX"/>
</dbReference>
<evidence type="ECO:0000256" key="4">
    <source>
        <dbReference type="ARBA" id="ARBA00022692"/>
    </source>
</evidence>
<comment type="subcellular location">
    <subcellularLocation>
        <location evidence="1">Cell outer membrane</location>
        <topology evidence="1">Multi-pass membrane protein</topology>
    </subcellularLocation>
</comment>
<dbReference type="EMBL" id="FNUZ01000002">
    <property type="protein sequence ID" value="SEG04212.1"/>
    <property type="molecule type" value="Genomic_DNA"/>
</dbReference>
<dbReference type="Proteomes" id="UP000236752">
    <property type="component" value="Unassembled WGS sequence"/>
</dbReference>
<keyword evidence="10" id="KW-1185">Reference proteome</keyword>
<evidence type="ECO:0000256" key="7">
    <source>
        <dbReference type="ARBA" id="ARBA00023237"/>
    </source>
</evidence>
<keyword evidence="6" id="KW-0472">Membrane</keyword>
<dbReference type="AlphaFoldDB" id="A0A1H5WXJ8"/>
<keyword evidence="7" id="KW-0998">Cell outer membrane</keyword>
<evidence type="ECO:0000313" key="10">
    <source>
        <dbReference type="Proteomes" id="UP000236752"/>
    </source>
</evidence>
<dbReference type="PANTHER" id="PTHR35093:SF8">
    <property type="entry name" value="OUTER MEMBRANE PROTEIN NMB0088-RELATED"/>
    <property type="match status" value="1"/>
</dbReference>
<keyword evidence="3" id="KW-1134">Transmembrane beta strand</keyword>
<evidence type="ECO:0000256" key="6">
    <source>
        <dbReference type="ARBA" id="ARBA00023136"/>
    </source>
</evidence>
<evidence type="ECO:0000256" key="5">
    <source>
        <dbReference type="ARBA" id="ARBA00022729"/>
    </source>
</evidence>
<dbReference type="OrthoDB" id="6679728at2"/>
<keyword evidence="5 8" id="KW-0732">Signal</keyword>
<sequence length="416" mass="43057">MKNLFLGVSGLAMMASVASAGGLDRSGQSVSAIFADDNTASLSFGYVAPSITGTDSQGASYDVGNNYSQIGLSYTNSINDKVNYSVIFDQPYGADVSYNTNPFISNLGGTGADLDSQAISFVARFKLNDRISFFGGIKGEAVEGEVSLNGTSYASAIAVNAVAGATPGVEAETLGAALQGDPDAIAALGGLAAVSALGTAVATQAGTFLTTGGYSFDMEKDTKVGYILGAAYEIPEIALRFALTYSPEIQHKAKTTENIFGAVVTGDVEYVTPQSVNLEFQTGIAANTLLTAGYRWTEFSAVDVIPDALGSDLVNLDDSHRYSIGLARRYSDALASSITLTYEPEGEDNLVSPLGPTNGLFGVSIGALYSEGPLNISGGVNYTKVGDALAEVGGREAASFEDNHVWGVGFKAEMSF</sequence>
<evidence type="ECO:0000256" key="3">
    <source>
        <dbReference type="ARBA" id="ARBA00022452"/>
    </source>
</evidence>
<dbReference type="GO" id="GO:0015483">
    <property type="term" value="F:long-chain fatty acid transporting porin activity"/>
    <property type="evidence" value="ECO:0007669"/>
    <property type="project" value="TreeGrafter"/>
</dbReference>
<proteinExistence type="inferred from homology"/>
<feature type="chain" id="PRO_5009288826" evidence="8">
    <location>
        <begin position="21"/>
        <end position="416"/>
    </location>
</feature>
<dbReference type="PANTHER" id="PTHR35093">
    <property type="entry name" value="OUTER MEMBRANE PROTEIN NMB0088-RELATED"/>
    <property type="match status" value="1"/>
</dbReference>
<reference evidence="9 10" key="1">
    <citation type="submission" date="2016-10" db="EMBL/GenBank/DDBJ databases">
        <authorList>
            <person name="de Groot N.N."/>
        </authorList>
    </citation>
    <scope>NUCLEOTIDE SEQUENCE [LARGE SCALE GENOMIC DNA]</scope>
    <source>
        <strain evidence="9 10">DSM 26915</strain>
    </source>
</reference>
<accession>A0A1H5WXJ8</accession>
<evidence type="ECO:0000256" key="1">
    <source>
        <dbReference type="ARBA" id="ARBA00004571"/>
    </source>
</evidence>